<protein>
    <submittedName>
        <fullName evidence="1">Uncharacterized protein</fullName>
    </submittedName>
</protein>
<evidence type="ECO:0000313" key="2">
    <source>
        <dbReference type="Proteomes" id="UP001159363"/>
    </source>
</evidence>
<comment type="caution">
    <text evidence="1">The sequence shown here is derived from an EMBL/GenBank/DDBJ whole genome shotgun (WGS) entry which is preliminary data.</text>
</comment>
<accession>A0ABQ9HUU7</accession>
<sequence>MQCILYLSVNRKNHPLLAVKTLLLSGAAVADWSACSPPTKANRVQSTAKSPDFRKWESCRTMPLVGWFSWGSPKCCNQQTVMSTAIGSLHLAGTGYAPEIRTLARSSRLELLGATALSAFSVCALFKRKCSVARDDTSAEQTELRPWVRDAAI</sequence>
<dbReference type="EMBL" id="JARBHB010000003">
    <property type="protein sequence ID" value="KAJ8888131.1"/>
    <property type="molecule type" value="Genomic_DNA"/>
</dbReference>
<evidence type="ECO:0000313" key="1">
    <source>
        <dbReference type="EMBL" id="KAJ8888131.1"/>
    </source>
</evidence>
<reference evidence="1 2" key="1">
    <citation type="submission" date="2023-02" db="EMBL/GenBank/DDBJ databases">
        <title>LHISI_Scaffold_Assembly.</title>
        <authorList>
            <person name="Stuart O.P."/>
            <person name="Cleave R."/>
            <person name="Magrath M.J.L."/>
            <person name="Mikheyev A.S."/>
        </authorList>
    </citation>
    <scope>NUCLEOTIDE SEQUENCE [LARGE SCALE GENOMIC DNA]</scope>
    <source>
        <strain evidence="1">Daus_M_001</strain>
        <tissue evidence="1">Leg muscle</tissue>
    </source>
</reference>
<dbReference type="Proteomes" id="UP001159363">
    <property type="component" value="Chromosome 3"/>
</dbReference>
<gene>
    <name evidence="1" type="ORF">PR048_007618</name>
</gene>
<proteinExistence type="predicted"/>
<organism evidence="1 2">
    <name type="scientific">Dryococelus australis</name>
    <dbReference type="NCBI Taxonomy" id="614101"/>
    <lineage>
        <taxon>Eukaryota</taxon>
        <taxon>Metazoa</taxon>
        <taxon>Ecdysozoa</taxon>
        <taxon>Arthropoda</taxon>
        <taxon>Hexapoda</taxon>
        <taxon>Insecta</taxon>
        <taxon>Pterygota</taxon>
        <taxon>Neoptera</taxon>
        <taxon>Polyneoptera</taxon>
        <taxon>Phasmatodea</taxon>
        <taxon>Verophasmatodea</taxon>
        <taxon>Anareolatae</taxon>
        <taxon>Phasmatidae</taxon>
        <taxon>Eurycanthinae</taxon>
        <taxon>Dryococelus</taxon>
    </lineage>
</organism>
<name>A0ABQ9HUU7_9NEOP</name>
<keyword evidence="2" id="KW-1185">Reference proteome</keyword>